<feature type="chain" id="PRO_5014116806" evidence="2">
    <location>
        <begin position="21"/>
        <end position="118"/>
    </location>
</feature>
<protein>
    <submittedName>
        <fullName evidence="3">Uncharacterized protein</fullName>
    </submittedName>
</protein>
<proteinExistence type="predicted"/>
<feature type="compositionally biased region" description="Polar residues" evidence="1">
    <location>
        <begin position="75"/>
        <end position="84"/>
    </location>
</feature>
<accession>A0A2I0VT32</accession>
<name>A0A2I0VT32_9ASPA</name>
<keyword evidence="2" id="KW-0732">Signal</keyword>
<feature type="signal peptide" evidence="2">
    <location>
        <begin position="1"/>
        <end position="20"/>
    </location>
</feature>
<feature type="region of interest" description="Disordered" evidence="1">
    <location>
        <begin position="61"/>
        <end position="84"/>
    </location>
</feature>
<evidence type="ECO:0000313" key="4">
    <source>
        <dbReference type="Proteomes" id="UP000233837"/>
    </source>
</evidence>
<evidence type="ECO:0000313" key="3">
    <source>
        <dbReference type="EMBL" id="PKU66561.1"/>
    </source>
</evidence>
<reference evidence="3 4" key="1">
    <citation type="journal article" date="2016" name="Sci. Rep.">
        <title>The Dendrobium catenatum Lindl. genome sequence provides insights into polysaccharide synthase, floral development and adaptive evolution.</title>
        <authorList>
            <person name="Zhang G.Q."/>
            <person name="Xu Q."/>
            <person name="Bian C."/>
            <person name="Tsai W.C."/>
            <person name="Yeh C.M."/>
            <person name="Liu K.W."/>
            <person name="Yoshida K."/>
            <person name="Zhang L.S."/>
            <person name="Chang S.B."/>
            <person name="Chen F."/>
            <person name="Shi Y."/>
            <person name="Su Y.Y."/>
            <person name="Zhang Y.Q."/>
            <person name="Chen L.J."/>
            <person name="Yin Y."/>
            <person name="Lin M."/>
            <person name="Huang H."/>
            <person name="Deng H."/>
            <person name="Wang Z.W."/>
            <person name="Zhu S.L."/>
            <person name="Zhao X."/>
            <person name="Deng C."/>
            <person name="Niu S.C."/>
            <person name="Huang J."/>
            <person name="Wang M."/>
            <person name="Liu G.H."/>
            <person name="Yang H.J."/>
            <person name="Xiao X.J."/>
            <person name="Hsiao Y.Y."/>
            <person name="Wu W.L."/>
            <person name="Chen Y.Y."/>
            <person name="Mitsuda N."/>
            <person name="Ohme-Takagi M."/>
            <person name="Luo Y.B."/>
            <person name="Van de Peer Y."/>
            <person name="Liu Z.J."/>
        </authorList>
    </citation>
    <scope>NUCLEOTIDE SEQUENCE [LARGE SCALE GENOMIC DNA]</scope>
    <source>
        <tissue evidence="3">The whole plant</tissue>
    </source>
</reference>
<gene>
    <name evidence="3" type="ORF">MA16_Dca006889</name>
</gene>
<keyword evidence="4" id="KW-1185">Reference proteome</keyword>
<organism evidence="3 4">
    <name type="scientific">Dendrobium catenatum</name>
    <dbReference type="NCBI Taxonomy" id="906689"/>
    <lineage>
        <taxon>Eukaryota</taxon>
        <taxon>Viridiplantae</taxon>
        <taxon>Streptophyta</taxon>
        <taxon>Embryophyta</taxon>
        <taxon>Tracheophyta</taxon>
        <taxon>Spermatophyta</taxon>
        <taxon>Magnoliopsida</taxon>
        <taxon>Liliopsida</taxon>
        <taxon>Asparagales</taxon>
        <taxon>Orchidaceae</taxon>
        <taxon>Epidendroideae</taxon>
        <taxon>Malaxideae</taxon>
        <taxon>Dendrobiinae</taxon>
        <taxon>Dendrobium</taxon>
    </lineage>
</organism>
<sequence length="118" mass="12955">MISLASGSVLICLLLKIKWALSHWRESDRGREPEKWRNISEILIAVILACHTPIPNALQTSGLAHSPSPPSPSSTLTCGSCPTNSTGMTRPCCLSTTIGRKPRRKGSHISSRYIWDPY</sequence>
<evidence type="ECO:0000256" key="2">
    <source>
        <dbReference type="SAM" id="SignalP"/>
    </source>
</evidence>
<reference evidence="3 4" key="2">
    <citation type="journal article" date="2017" name="Nature">
        <title>The Apostasia genome and the evolution of orchids.</title>
        <authorList>
            <person name="Zhang G.Q."/>
            <person name="Liu K.W."/>
            <person name="Li Z."/>
            <person name="Lohaus R."/>
            <person name="Hsiao Y.Y."/>
            <person name="Niu S.C."/>
            <person name="Wang J.Y."/>
            <person name="Lin Y.C."/>
            <person name="Xu Q."/>
            <person name="Chen L.J."/>
            <person name="Yoshida K."/>
            <person name="Fujiwara S."/>
            <person name="Wang Z.W."/>
            <person name="Zhang Y.Q."/>
            <person name="Mitsuda N."/>
            <person name="Wang M."/>
            <person name="Liu G.H."/>
            <person name="Pecoraro L."/>
            <person name="Huang H.X."/>
            <person name="Xiao X.J."/>
            <person name="Lin M."/>
            <person name="Wu X.Y."/>
            <person name="Wu W.L."/>
            <person name="Chen Y.Y."/>
            <person name="Chang S.B."/>
            <person name="Sakamoto S."/>
            <person name="Ohme-Takagi M."/>
            <person name="Yagi M."/>
            <person name="Zeng S.J."/>
            <person name="Shen C.Y."/>
            <person name="Yeh C.M."/>
            <person name="Luo Y.B."/>
            <person name="Tsai W.C."/>
            <person name="Van de Peer Y."/>
            <person name="Liu Z.J."/>
        </authorList>
    </citation>
    <scope>NUCLEOTIDE SEQUENCE [LARGE SCALE GENOMIC DNA]</scope>
    <source>
        <tissue evidence="3">The whole plant</tissue>
    </source>
</reference>
<dbReference type="AlphaFoldDB" id="A0A2I0VT32"/>
<dbReference type="Proteomes" id="UP000233837">
    <property type="component" value="Unassembled WGS sequence"/>
</dbReference>
<dbReference type="EMBL" id="KZ503267">
    <property type="protein sequence ID" value="PKU66561.1"/>
    <property type="molecule type" value="Genomic_DNA"/>
</dbReference>
<evidence type="ECO:0000256" key="1">
    <source>
        <dbReference type="SAM" id="MobiDB-lite"/>
    </source>
</evidence>